<keyword evidence="4" id="KW-0256">Endoplasmic reticulum</keyword>
<keyword evidence="6" id="KW-0445">Lipid transport</keyword>
<dbReference type="PANTHER" id="PTHR13466">
    <property type="entry name" value="TEX2 PROTEIN-RELATED"/>
    <property type="match status" value="1"/>
</dbReference>
<protein>
    <recommendedName>
        <fullName evidence="11">SMP-LTD domain-containing protein</fullName>
    </recommendedName>
</protein>
<dbReference type="PANTHER" id="PTHR13466:SF19">
    <property type="entry name" value="NUCLEUS-VACUOLE JUNCTION PROTEIN 2"/>
    <property type="match status" value="1"/>
</dbReference>
<evidence type="ECO:0000256" key="8">
    <source>
        <dbReference type="ARBA" id="ARBA00023136"/>
    </source>
</evidence>
<organism evidence="12 13">
    <name type="scientific">Marasmius tenuissimus</name>
    <dbReference type="NCBI Taxonomy" id="585030"/>
    <lineage>
        <taxon>Eukaryota</taxon>
        <taxon>Fungi</taxon>
        <taxon>Dikarya</taxon>
        <taxon>Basidiomycota</taxon>
        <taxon>Agaricomycotina</taxon>
        <taxon>Agaricomycetes</taxon>
        <taxon>Agaricomycetidae</taxon>
        <taxon>Agaricales</taxon>
        <taxon>Marasmiineae</taxon>
        <taxon>Marasmiaceae</taxon>
        <taxon>Marasmius</taxon>
    </lineage>
</organism>
<feature type="compositionally biased region" description="Polar residues" evidence="9">
    <location>
        <begin position="1004"/>
        <end position="1021"/>
    </location>
</feature>
<feature type="compositionally biased region" description="Polar residues" evidence="9">
    <location>
        <begin position="815"/>
        <end position="830"/>
    </location>
</feature>
<comment type="caution">
    <text evidence="12">The sequence shown here is derived from an EMBL/GenBank/DDBJ whole genome shotgun (WGS) entry which is preliminary data.</text>
</comment>
<keyword evidence="3 10" id="KW-0812">Transmembrane</keyword>
<name>A0ABR2ZY32_9AGAR</name>
<feature type="compositionally biased region" description="Low complexity" evidence="9">
    <location>
        <begin position="1059"/>
        <end position="1071"/>
    </location>
</feature>
<dbReference type="CDD" id="cd21675">
    <property type="entry name" value="SMP_TEX2"/>
    <property type="match status" value="1"/>
</dbReference>
<dbReference type="SUPFAM" id="SSF50729">
    <property type="entry name" value="PH domain-like"/>
    <property type="match status" value="1"/>
</dbReference>
<dbReference type="Pfam" id="PF10296">
    <property type="entry name" value="MMM1"/>
    <property type="match status" value="1"/>
</dbReference>
<evidence type="ECO:0000313" key="13">
    <source>
        <dbReference type="Proteomes" id="UP001437256"/>
    </source>
</evidence>
<feature type="compositionally biased region" description="Low complexity" evidence="9">
    <location>
        <begin position="553"/>
        <end position="573"/>
    </location>
</feature>
<keyword evidence="13" id="KW-1185">Reference proteome</keyword>
<feature type="compositionally biased region" description="Polar residues" evidence="9">
    <location>
        <begin position="1150"/>
        <end position="1162"/>
    </location>
</feature>
<keyword evidence="7" id="KW-0446">Lipid-binding</keyword>
<gene>
    <name evidence="12" type="ORF">AAF712_006404</name>
</gene>
<feature type="compositionally biased region" description="Low complexity" evidence="9">
    <location>
        <begin position="757"/>
        <end position="790"/>
    </location>
</feature>
<evidence type="ECO:0000256" key="3">
    <source>
        <dbReference type="ARBA" id="ARBA00022692"/>
    </source>
</evidence>
<evidence type="ECO:0000259" key="11">
    <source>
        <dbReference type="PROSITE" id="PS51847"/>
    </source>
</evidence>
<dbReference type="InterPro" id="IPR019411">
    <property type="entry name" value="MMM1_dom"/>
</dbReference>
<comment type="subcellular location">
    <subcellularLocation>
        <location evidence="1">Endoplasmic reticulum membrane</location>
    </subcellularLocation>
</comment>
<feature type="region of interest" description="Disordered" evidence="9">
    <location>
        <begin position="47"/>
        <end position="68"/>
    </location>
</feature>
<feature type="compositionally biased region" description="Polar residues" evidence="9">
    <location>
        <begin position="1087"/>
        <end position="1120"/>
    </location>
</feature>
<accession>A0ABR2ZY32</accession>
<evidence type="ECO:0000256" key="6">
    <source>
        <dbReference type="ARBA" id="ARBA00023055"/>
    </source>
</evidence>
<evidence type="ECO:0000256" key="1">
    <source>
        <dbReference type="ARBA" id="ARBA00004586"/>
    </source>
</evidence>
<evidence type="ECO:0000256" key="2">
    <source>
        <dbReference type="ARBA" id="ARBA00022448"/>
    </source>
</evidence>
<dbReference type="InterPro" id="IPR031468">
    <property type="entry name" value="SMP_LBD"/>
</dbReference>
<proteinExistence type="predicted"/>
<evidence type="ECO:0000256" key="4">
    <source>
        <dbReference type="ARBA" id="ARBA00022824"/>
    </source>
</evidence>
<feature type="compositionally biased region" description="Basic and acidic residues" evidence="9">
    <location>
        <begin position="983"/>
        <end position="994"/>
    </location>
</feature>
<sequence length="1162" mass="126074">MSLRAIFYAFVFGGISATAAIIGLLFWYTWTTAIPVEELQEKKALETLSESTDDSQKQPPIPLDVNDPPKTRKGWLIVRRTFEESTLEGGYVNLMRSFLDARSKDPKRSRPKDTWFVVLKGKILYLYEDEGMTECEAVIQLGSHDVVIYPENLLDGELYTRRNAICLKPKKKSQKEETAMPSLSKEMKLGDAEAEATANVEKTAPLDPTLNSRKREQEKERRIEAEKGRITAAREEALEPSTPWYIFVRSPYEMEDWYLAMIHASDNSPQTPLLKPLQSVFLPSDMNILVSKLDEQPDVIPMRWFNALLGRIIFSFYRTQHLESFIIGRLMKKISKVKRPAFLPSVVVTEVSVGNRTPLFSKPMLKELTKEGDASMEVHLQYKGEIRITIEATVNITTPLTKGPYIVKIALAAILKEIEGNMLIKIKRPPSNRIWYAFTQMPKIVLEVEPIVSDRQITWGMILSTIESKIKEIIQESVVLPNMDDISFFESGEYSHRGGIWADAARRTETTVQADPQSEPPVVPSSTGDTVETSEDFVPPTISKTPTVASTASEPVPLSTPSLSSSPEDSSASNYNNRRKTWFGSMRGLDSNSLKDLQESTGEEQERGTTTETDESTVPPRPHSAPQKAELMPGEVPGKEPRDEIDSGEGLPAEPSSRRASTRVEGFDISTPTPNEPSTSPNPLRERTLSASPLPNTPTSPSSFLSALKSKTADKQALSNSAKEAMKKWGVNVNWGNLRKDTASSSNDDLADHDSISGGLSRTRTASSSGSANSTIAQKARASYAEVRAAVAERRGRQLPSNGSPDDEGHLSAGSGRTSSHSPSPGPSNRNHGELESSPNLLATPPARKTSSASASSAHGYMDTSDLDRDQPNAQAVPMSRAPTQNSQYGGMGKGSPPIYSVQPQSKTMSIPGIHASHRGEVMSMGNVAPSPPPSQQPQRSSDEPTSSPEAKSKVLSSLGGSAGIQSVYRLFSKPQQGQGSQRGEEGAEIHDRPMPAGALNAQPRGQEQDTQCDLENSIPSSAAALALDDTNASPSTPPRKRTPPPIPPRHPKPIVGTVPPSISPVSRSPAPALPPRAPLANRKSSEMSAPTVSVSPESSNTSGVTIPSPTSTSDEQPSAASEKLKSIAKRASLTGPKDKDKDKDREGALSSSTSESVGVTA</sequence>
<feature type="compositionally biased region" description="Low complexity" evidence="9">
    <location>
        <begin position="670"/>
        <end position="706"/>
    </location>
</feature>
<reference evidence="12 13" key="1">
    <citation type="submission" date="2024-05" db="EMBL/GenBank/DDBJ databases">
        <title>A draft genome resource for the thread blight pathogen Marasmius tenuissimus strain MS-2.</title>
        <authorList>
            <person name="Yulfo-Soto G.E."/>
            <person name="Baruah I.K."/>
            <person name="Amoako-Attah I."/>
            <person name="Bukari Y."/>
            <person name="Meinhardt L.W."/>
            <person name="Bailey B.A."/>
            <person name="Cohen S.P."/>
        </authorList>
    </citation>
    <scope>NUCLEOTIDE SEQUENCE [LARGE SCALE GENOMIC DNA]</scope>
    <source>
        <strain evidence="12 13">MS-2</strain>
    </source>
</reference>
<dbReference type="EMBL" id="JBBXMP010000034">
    <property type="protein sequence ID" value="KAL0066600.1"/>
    <property type="molecule type" value="Genomic_DNA"/>
</dbReference>
<feature type="transmembrane region" description="Helical" evidence="10">
    <location>
        <begin position="7"/>
        <end position="30"/>
    </location>
</feature>
<keyword evidence="8 10" id="KW-0472">Membrane</keyword>
<keyword evidence="5 10" id="KW-1133">Transmembrane helix</keyword>
<feature type="compositionally biased region" description="Polar residues" evidence="9">
    <location>
        <begin position="944"/>
        <end position="960"/>
    </location>
</feature>
<evidence type="ECO:0000256" key="5">
    <source>
        <dbReference type="ARBA" id="ARBA00022989"/>
    </source>
</evidence>
<keyword evidence="2" id="KW-0813">Transport</keyword>
<feature type="region of interest" description="Disordered" evidence="9">
    <location>
        <begin position="508"/>
        <end position="1162"/>
    </location>
</feature>
<feature type="compositionally biased region" description="Polar residues" evidence="9">
    <location>
        <begin position="542"/>
        <end position="552"/>
    </location>
</feature>
<feature type="domain" description="SMP-LTD" evidence="11">
    <location>
        <begin position="298"/>
        <end position="489"/>
    </location>
</feature>
<evidence type="ECO:0000256" key="10">
    <source>
        <dbReference type="SAM" id="Phobius"/>
    </source>
</evidence>
<evidence type="ECO:0000256" key="7">
    <source>
        <dbReference type="ARBA" id="ARBA00023121"/>
    </source>
</evidence>
<evidence type="ECO:0000256" key="9">
    <source>
        <dbReference type="SAM" id="MobiDB-lite"/>
    </source>
</evidence>
<feature type="compositionally biased region" description="Basic and acidic residues" evidence="9">
    <location>
        <begin position="1137"/>
        <end position="1148"/>
    </location>
</feature>
<evidence type="ECO:0000313" key="12">
    <source>
        <dbReference type="EMBL" id="KAL0066600.1"/>
    </source>
</evidence>
<dbReference type="Proteomes" id="UP001437256">
    <property type="component" value="Unassembled WGS sequence"/>
</dbReference>
<dbReference type="PROSITE" id="PS51847">
    <property type="entry name" value="SMP"/>
    <property type="match status" value="1"/>
</dbReference>